<evidence type="ECO:0000313" key="2">
    <source>
        <dbReference type="Proteomes" id="UP000298663"/>
    </source>
</evidence>
<gene>
    <name evidence="1" type="ORF">L596_004523</name>
</gene>
<name>A0A4U8UXN9_STECR</name>
<sequence length="116" mass="13254">MTFRGYCWQTNFSHTLITESGLYVVFWVRLKKTARTVCRSLFFQQHAQWSAAAEEDDSCNYSSAGHQNRTFQAAEKSFVTDSQRQILLQVLTIIHHKLVPLSGSRKPLQAAAFLSN</sequence>
<accession>A0A4U8UXN9</accession>
<dbReference type="EMBL" id="AZBU02000001">
    <property type="protein sequence ID" value="TMS37629.1"/>
    <property type="molecule type" value="Genomic_DNA"/>
</dbReference>
<proteinExistence type="predicted"/>
<dbReference type="AlphaFoldDB" id="A0A4U8UXN9"/>
<protein>
    <submittedName>
        <fullName evidence="1">Uncharacterized protein</fullName>
    </submittedName>
</protein>
<evidence type="ECO:0000313" key="1">
    <source>
        <dbReference type="EMBL" id="TMS37629.1"/>
    </source>
</evidence>
<reference evidence="1 2" key="2">
    <citation type="journal article" date="2019" name="G3 (Bethesda)">
        <title>Hybrid Assembly of the Genome of the Entomopathogenic Nematode Steinernema carpocapsae Identifies the X-Chromosome.</title>
        <authorList>
            <person name="Serra L."/>
            <person name="Macchietto M."/>
            <person name="Macias-Munoz A."/>
            <person name="McGill C.J."/>
            <person name="Rodriguez I.M."/>
            <person name="Rodriguez B."/>
            <person name="Murad R."/>
            <person name="Mortazavi A."/>
        </authorList>
    </citation>
    <scope>NUCLEOTIDE SEQUENCE [LARGE SCALE GENOMIC DNA]</scope>
    <source>
        <strain evidence="1 2">ALL</strain>
    </source>
</reference>
<dbReference type="Proteomes" id="UP000298663">
    <property type="component" value="Unassembled WGS sequence"/>
</dbReference>
<keyword evidence="2" id="KW-1185">Reference proteome</keyword>
<reference evidence="1 2" key="1">
    <citation type="journal article" date="2015" name="Genome Biol.">
        <title>Comparative genomics of Steinernema reveals deeply conserved gene regulatory networks.</title>
        <authorList>
            <person name="Dillman A.R."/>
            <person name="Macchietto M."/>
            <person name="Porter C.F."/>
            <person name="Rogers A."/>
            <person name="Williams B."/>
            <person name="Antoshechkin I."/>
            <person name="Lee M.M."/>
            <person name="Goodwin Z."/>
            <person name="Lu X."/>
            <person name="Lewis E.E."/>
            <person name="Goodrich-Blair H."/>
            <person name="Stock S.P."/>
            <person name="Adams B.J."/>
            <person name="Sternberg P.W."/>
            <person name="Mortazavi A."/>
        </authorList>
    </citation>
    <scope>NUCLEOTIDE SEQUENCE [LARGE SCALE GENOMIC DNA]</scope>
    <source>
        <strain evidence="1 2">ALL</strain>
    </source>
</reference>
<comment type="caution">
    <text evidence="1">The sequence shown here is derived from an EMBL/GenBank/DDBJ whole genome shotgun (WGS) entry which is preliminary data.</text>
</comment>
<organism evidence="1 2">
    <name type="scientific">Steinernema carpocapsae</name>
    <name type="common">Entomopathogenic nematode</name>
    <dbReference type="NCBI Taxonomy" id="34508"/>
    <lineage>
        <taxon>Eukaryota</taxon>
        <taxon>Metazoa</taxon>
        <taxon>Ecdysozoa</taxon>
        <taxon>Nematoda</taxon>
        <taxon>Chromadorea</taxon>
        <taxon>Rhabditida</taxon>
        <taxon>Tylenchina</taxon>
        <taxon>Panagrolaimomorpha</taxon>
        <taxon>Strongyloidoidea</taxon>
        <taxon>Steinernematidae</taxon>
        <taxon>Steinernema</taxon>
    </lineage>
</organism>